<comment type="caution">
    <text evidence="1">The sequence shown here is derived from an EMBL/GenBank/DDBJ whole genome shotgun (WGS) entry which is preliminary data.</text>
</comment>
<evidence type="ECO:0000313" key="2">
    <source>
        <dbReference type="Proteomes" id="UP000248889"/>
    </source>
</evidence>
<sequence length="289" mass="29810">MVPPLFADFCDDAALFPPGNAPVAEAVPAHRNHRAAWYAPLVGPFLVGAERVAEVGAAAEESGGAGRPLDVALVVRGGPSGLAAALEETTKWPGLHLVGVELGPDPEGSPAEAAARGCAALDRELPGQHVHGAVELRREAGSAGLPLALDVVAASPYRVKYRTGGLEPQAFPSAEELAALITGCANRELAFKCTAGLHHAVRYVDPVTGFMHHGFLNILLATHFAVQGADALAVAEVLADHGAEGLAAVAADLTDEQVERARRAFTAYGTCSVLEPLEDLTDLGLLPPA</sequence>
<accession>A0A2X0KC17</accession>
<reference evidence="1 2" key="1">
    <citation type="submission" date="2018-06" db="EMBL/GenBank/DDBJ databases">
        <title>Streptacidiphilus pinicola sp. nov., isolated from pine grove soil.</title>
        <authorList>
            <person name="Roh S.G."/>
            <person name="Park S."/>
            <person name="Kim M.-K."/>
            <person name="Yun B.-R."/>
            <person name="Park J."/>
            <person name="Kim M.J."/>
            <person name="Kim Y.S."/>
            <person name="Kim S.B."/>
        </authorList>
    </citation>
    <scope>NUCLEOTIDE SEQUENCE [LARGE SCALE GENOMIC DNA]</scope>
    <source>
        <strain evidence="1 2">MMS16-CNU450</strain>
    </source>
</reference>
<gene>
    <name evidence="1" type="ORF">DN069_15265</name>
</gene>
<dbReference type="Proteomes" id="UP000248889">
    <property type="component" value="Unassembled WGS sequence"/>
</dbReference>
<proteinExistence type="predicted"/>
<dbReference type="OrthoDB" id="9778153at2"/>
<dbReference type="EMBL" id="QKYN01000059">
    <property type="protein sequence ID" value="RAG84809.1"/>
    <property type="molecule type" value="Genomic_DNA"/>
</dbReference>
<dbReference type="AlphaFoldDB" id="A0A2X0KC17"/>
<keyword evidence="2" id="KW-1185">Reference proteome</keyword>
<organism evidence="1 2">
    <name type="scientific">Streptacidiphilus pinicola</name>
    <dbReference type="NCBI Taxonomy" id="2219663"/>
    <lineage>
        <taxon>Bacteria</taxon>
        <taxon>Bacillati</taxon>
        <taxon>Actinomycetota</taxon>
        <taxon>Actinomycetes</taxon>
        <taxon>Kitasatosporales</taxon>
        <taxon>Streptomycetaceae</taxon>
        <taxon>Streptacidiphilus</taxon>
    </lineage>
</organism>
<evidence type="ECO:0000313" key="1">
    <source>
        <dbReference type="EMBL" id="RAG84809.1"/>
    </source>
</evidence>
<name>A0A2X0KC17_9ACTN</name>
<protein>
    <submittedName>
        <fullName evidence="1">Uncharacterized protein</fullName>
    </submittedName>
</protein>